<protein>
    <recommendedName>
        <fullName evidence="2">Scaffolding anchor of CK1 domain-containing protein</fullName>
    </recommendedName>
</protein>
<dbReference type="InterPro" id="IPR012461">
    <property type="entry name" value="SACK1"/>
</dbReference>
<dbReference type="AlphaFoldDB" id="A0A3B4BKE4"/>
<dbReference type="Pfam" id="PF07894">
    <property type="entry name" value="SACK1"/>
    <property type="match status" value="1"/>
</dbReference>
<sequence length="434" mass="48969">MFRDLLISNLVKPNLTMSNSHEQSLDEDVIFLPVSETSPDFLYSETERLALERLLNVGPEAFYSTAGSEHSSCFLSPEEVNDITNWVQDYHLSPLPKEDHWDNGLDSGYEGYSSTYYPAHSDVPAPCLDLGWPERNPWALNDSVRVYTSPPPEGEPSVRELIRQHLQMATQVIAIVTDRLTDAAVIGDLHNAASRGVPVYIILNQRSTHESTIQRLRHPVRPDHSYKETGRLNMQVRVLGGKSFCSRAGRMVVGEMKDKFVMVDLQTVIHGSYSLTWSDAHLHRQLVTVLTGSVLDSFDQEFRILFAASSPIPEPRRTSSSQIANHINSFSDIWLPKHLPLFSDAEINNPPSPPSDALLDWDAMGVVTGGCSVPNSPLEEREDVFLKDKPIPVNNVMMNKNTKVADNFFSNKHLDLTKKRYGTNQMYFFGYNYF</sequence>
<keyword evidence="4" id="KW-1185">Reference proteome</keyword>
<dbReference type="Proteomes" id="UP000261520">
    <property type="component" value="Unplaced"/>
</dbReference>
<dbReference type="SUPFAM" id="SSF56024">
    <property type="entry name" value="Phospholipase D/nuclease"/>
    <property type="match status" value="1"/>
</dbReference>
<evidence type="ECO:0000256" key="1">
    <source>
        <dbReference type="ARBA" id="ARBA00006937"/>
    </source>
</evidence>
<comment type="similarity">
    <text evidence="1">Belongs to the FAM83 family.</text>
</comment>
<dbReference type="PANTHER" id="PTHR16181:SF29">
    <property type="entry name" value="PROTEIN FAM83A-RELATED"/>
    <property type="match status" value="1"/>
</dbReference>
<dbReference type="PANTHER" id="PTHR16181">
    <property type="entry name" value="PROTEIN FAM83A-RELATED"/>
    <property type="match status" value="1"/>
</dbReference>
<reference evidence="3" key="1">
    <citation type="submission" date="2025-08" db="UniProtKB">
        <authorList>
            <consortium name="Ensembl"/>
        </authorList>
    </citation>
    <scope>IDENTIFICATION</scope>
</reference>
<dbReference type="Ensembl" id="ENSPMGT00000031125.1">
    <property type="protein sequence ID" value="ENSPMGP00000029241.1"/>
    <property type="gene ID" value="ENSPMGG00000023523.1"/>
</dbReference>
<dbReference type="Gene3D" id="3.30.870.10">
    <property type="entry name" value="Endonuclease Chain A"/>
    <property type="match status" value="1"/>
</dbReference>
<evidence type="ECO:0000313" key="4">
    <source>
        <dbReference type="Proteomes" id="UP000261520"/>
    </source>
</evidence>
<name>A0A3B4BKE4_9GOBI</name>
<evidence type="ECO:0000259" key="2">
    <source>
        <dbReference type="Pfam" id="PF07894"/>
    </source>
</evidence>
<dbReference type="GO" id="GO:0007165">
    <property type="term" value="P:signal transduction"/>
    <property type="evidence" value="ECO:0007669"/>
    <property type="project" value="TreeGrafter"/>
</dbReference>
<proteinExistence type="inferred from homology"/>
<dbReference type="GO" id="GO:0019901">
    <property type="term" value="F:protein kinase binding"/>
    <property type="evidence" value="ECO:0007669"/>
    <property type="project" value="TreeGrafter"/>
</dbReference>
<evidence type="ECO:0000313" key="3">
    <source>
        <dbReference type="Ensembl" id="ENSPMGP00000029241.1"/>
    </source>
</evidence>
<dbReference type="STRING" id="409849.ENSPMGP00000029241"/>
<dbReference type="InterPro" id="IPR050944">
    <property type="entry name" value="FAM83"/>
</dbReference>
<feature type="domain" description="Scaffolding anchor of CK1" evidence="2">
    <location>
        <begin position="33"/>
        <end position="311"/>
    </location>
</feature>
<reference evidence="3" key="2">
    <citation type="submission" date="2025-09" db="UniProtKB">
        <authorList>
            <consortium name="Ensembl"/>
        </authorList>
    </citation>
    <scope>IDENTIFICATION</scope>
</reference>
<accession>A0A3B4BKE4</accession>
<organism evidence="3 4">
    <name type="scientific">Periophthalmus magnuspinnatus</name>
    <dbReference type="NCBI Taxonomy" id="409849"/>
    <lineage>
        <taxon>Eukaryota</taxon>
        <taxon>Metazoa</taxon>
        <taxon>Chordata</taxon>
        <taxon>Craniata</taxon>
        <taxon>Vertebrata</taxon>
        <taxon>Euteleostomi</taxon>
        <taxon>Actinopterygii</taxon>
        <taxon>Neopterygii</taxon>
        <taxon>Teleostei</taxon>
        <taxon>Neoteleostei</taxon>
        <taxon>Acanthomorphata</taxon>
        <taxon>Gobiaria</taxon>
        <taxon>Gobiiformes</taxon>
        <taxon>Gobioidei</taxon>
        <taxon>Gobiidae</taxon>
        <taxon>Oxudercinae</taxon>
        <taxon>Periophthalmus</taxon>
    </lineage>
</organism>